<organism evidence="2 3">
    <name type="scientific">Phytophthora fragariae</name>
    <dbReference type="NCBI Taxonomy" id="53985"/>
    <lineage>
        <taxon>Eukaryota</taxon>
        <taxon>Sar</taxon>
        <taxon>Stramenopiles</taxon>
        <taxon>Oomycota</taxon>
        <taxon>Peronosporomycetes</taxon>
        <taxon>Peronosporales</taxon>
        <taxon>Peronosporaceae</taxon>
        <taxon>Phytophthora</taxon>
    </lineage>
</organism>
<comment type="caution">
    <text evidence="2">The sequence shown here is derived from an EMBL/GenBank/DDBJ whole genome shotgun (WGS) entry which is preliminary data.</text>
</comment>
<accession>A0A6G0QQ60</accession>
<evidence type="ECO:0000256" key="1">
    <source>
        <dbReference type="SAM" id="Phobius"/>
    </source>
</evidence>
<dbReference type="EMBL" id="QXFY01002418">
    <property type="protein sequence ID" value="KAE9297793.1"/>
    <property type="molecule type" value="Genomic_DNA"/>
</dbReference>
<dbReference type="Proteomes" id="UP000486351">
    <property type="component" value="Unassembled WGS sequence"/>
</dbReference>
<feature type="transmembrane region" description="Helical" evidence="1">
    <location>
        <begin position="439"/>
        <end position="458"/>
    </location>
</feature>
<keyword evidence="1" id="KW-0812">Transmembrane</keyword>
<gene>
    <name evidence="2" type="ORF">PF008_g23653</name>
</gene>
<evidence type="ECO:0008006" key="4">
    <source>
        <dbReference type="Google" id="ProtNLM"/>
    </source>
</evidence>
<keyword evidence="1" id="KW-0472">Membrane</keyword>
<feature type="transmembrane region" description="Helical" evidence="1">
    <location>
        <begin position="563"/>
        <end position="585"/>
    </location>
</feature>
<proteinExistence type="predicted"/>
<dbReference type="AlphaFoldDB" id="A0A6G0QQ60"/>
<protein>
    <recommendedName>
        <fullName evidence="4">Transmembrane protein</fullName>
    </recommendedName>
</protein>
<keyword evidence="1" id="KW-1133">Transmembrane helix</keyword>
<evidence type="ECO:0000313" key="2">
    <source>
        <dbReference type="EMBL" id="KAE9297793.1"/>
    </source>
</evidence>
<feature type="transmembrane region" description="Helical" evidence="1">
    <location>
        <begin position="470"/>
        <end position="488"/>
    </location>
</feature>
<evidence type="ECO:0000313" key="3">
    <source>
        <dbReference type="Proteomes" id="UP000486351"/>
    </source>
</evidence>
<sequence>MPPCGISVCAASPCHFLPAPATACCLAVPLTPERLFPSGVFLRVFTATKYLTDVTVLIKPENSFLSFTEQDLSMAGGCTNCTSSCKISLLEFALFKETALTITPPPRFSALVGKPPTESLYDFSPLSVEALALAESLDQDGALCLSGIDDFGAISSLVTGSTEAVFNVIKVLNISISPLIERELELGIQRADECVTNWSMMGITRLFYYPSTLGSAQFGRISAATVNVYPDHTECRPAVDIADSFTGSKLAHATDGVDPLAMAPDVLKLFPYSFTSSLPAHSRVATALNTKYGTATVLQPYMHAYYGGCRVREVNTTGIYIESSCEISTHWLQYGLMVQAPDNMPLCSTGGVCVRNYYNTEWEQISTVSSENSSYLFIYLNTVRSRYADTVAVSVLPGVVVAQILLMGVISLYQVMSHKRSVLLTQIWAYRCQNGRMQVLYLAQITYHLVYNSDLYWLGLATGTLTEESIANIACCFFAFSYSFVNLMRARSGNQQLDRNFRLTWEAMQALITAAVVVLLEAVQHTPLVSIIQKNAQILRKSSASDTKYCGLNDSCILFTVNMEALCMIASVGVGAAALIASKLANKMSLCPRKKVGSAIVNVTRVQIKMSNRGVDFAEGGQLTSFEQNCLGTPFTKLFHDCDDIAYTTYNGKRCITVEGLLLAGYLYYGQHIYQASSVLLLVVSRVIPQKIIRTFNVLLLRWGMNPKTGVLTHALSCTWYTASGEDHKLAAAVPVA</sequence>
<name>A0A6G0QQ60_9STRA</name>
<feature type="transmembrane region" description="Helical" evidence="1">
    <location>
        <begin position="391"/>
        <end position="413"/>
    </location>
</feature>
<reference evidence="2 3" key="1">
    <citation type="submission" date="2018-09" db="EMBL/GenBank/DDBJ databases">
        <title>Genomic investigation of the strawberry pathogen Phytophthora fragariae indicates pathogenicity is determined by transcriptional variation in three key races.</title>
        <authorList>
            <person name="Adams T.M."/>
            <person name="Armitage A.D."/>
            <person name="Sobczyk M.K."/>
            <person name="Bates H.J."/>
            <person name="Dunwell J.M."/>
            <person name="Nellist C.F."/>
            <person name="Harrison R.J."/>
        </authorList>
    </citation>
    <scope>NUCLEOTIDE SEQUENCE [LARGE SCALE GENOMIC DNA]</scope>
    <source>
        <strain evidence="2 3">NOV-77</strain>
    </source>
</reference>